<sequence length="112" mass="12027">MTAAGWEWEGGNGRRVAWRTGDGRDGWRQSCRERSRVEIGSPPVKNRERPSGLGVGLGLGPRGMARTDDADRDAAVSRADVGFPVLPLCSLLAGGCCWLHRAQHSTSASDKP</sequence>
<dbReference type="EMBL" id="OZ034822">
    <property type="protein sequence ID" value="CAL1410183.1"/>
    <property type="molecule type" value="Genomic_DNA"/>
</dbReference>
<dbReference type="EMBL" id="OZ034822">
    <property type="protein sequence ID" value="CAL1410187.1"/>
    <property type="molecule type" value="Genomic_DNA"/>
</dbReference>
<proteinExistence type="predicted"/>
<feature type="compositionally biased region" description="Basic and acidic residues" evidence="1">
    <location>
        <begin position="21"/>
        <end position="37"/>
    </location>
</feature>
<gene>
    <name evidence="2" type="ORF">LTRI10_LOCUS49623</name>
    <name evidence="3" type="ORF">LTRI10_LOCUS49626</name>
</gene>
<reference evidence="2 4" key="1">
    <citation type="submission" date="2024-04" db="EMBL/GenBank/DDBJ databases">
        <authorList>
            <person name="Fracassetti M."/>
        </authorList>
    </citation>
    <scope>NUCLEOTIDE SEQUENCE [LARGE SCALE GENOMIC DNA]</scope>
</reference>
<feature type="region of interest" description="Disordered" evidence="1">
    <location>
        <begin position="20"/>
        <end position="70"/>
    </location>
</feature>
<accession>A0AAV2GKG7</accession>
<dbReference type="AlphaFoldDB" id="A0AAV2GKG7"/>
<keyword evidence="4" id="KW-1185">Reference proteome</keyword>
<evidence type="ECO:0000256" key="1">
    <source>
        <dbReference type="SAM" id="MobiDB-lite"/>
    </source>
</evidence>
<protein>
    <submittedName>
        <fullName evidence="2">Uncharacterized protein</fullName>
    </submittedName>
</protein>
<organism evidence="2 4">
    <name type="scientific">Linum trigynum</name>
    <dbReference type="NCBI Taxonomy" id="586398"/>
    <lineage>
        <taxon>Eukaryota</taxon>
        <taxon>Viridiplantae</taxon>
        <taxon>Streptophyta</taxon>
        <taxon>Embryophyta</taxon>
        <taxon>Tracheophyta</taxon>
        <taxon>Spermatophyta</taxon>
        <taxon>Magnoliopsida</taxon>
        <taxon>eudicotyledons</taxon>
        <taxon>Gunneridae</taxon>
        <taxon>Pentapetalae</taxon>
        <taxon>rosids</taxon>
        <taxon>fabids</taxon>
        <taxon>Malpighiales</taxon>
        <taxon>Linaceae</taxon>
        <taxon>Linum</taxon>
    </lineage>
</organism>
<name>A0AAV2GKG7_9ROSI</name>
<evidence type="ECO:0000313" key="3">
    <source>
        <dbReference type="EMBL" id="CAL1410187.1"/>
    </source>
</evidence>
<evidence type="ECO:0000313" key="2">
    <source>
        <dbReference type="EMBL" id="CAL1410183.1"/>
    </source>
</evidence>
<dbReference type="Proteomes" id="UP001497516">
    <property type="component" value="Chromosome 9"/>
</dbReference>
<evidence type="ECO:0000313" key="4">
    <source>
        <dbReference type="Proteomes" id="UP001497516"/>
    </source>
</evidence>